<dbReference type="GO" id="GO:0006633">
    <property type="term" value="P:fatty acid biosynthetic process"/>
    <property type="evidence" value="ECO:0007669"/>
    <property type="project" value="TreeGrafter"/>
</dbReference>
<organism evidence="3 4">
    <name type="scientific">Bifidobacterium goeldii</name>
    <dbReference type="NCBI Taxonomy" id="2306975"/>
    <lineage>
        <taxon>Bacteria</taxon>
        <taxon>Bacillati</taxon>
        <taxon>Actinomycetota</taxon>
        <taxon>Actinomycetes</taxon>
        <taxon>Bifidobacteriales</taxon>
        <taxon>Bifidobacteriaceae</taxon>
        <taxon>Bifidobacterium</taxon>
    </lineage>
</organism>
<dbReference type="AlphaFoldDB" id="A0A430FLS7"/>
<dbReference type="SUPFAM" id="SSF51735">
    <property type="entry name" value="NAD(P)-binding Rossmann-fold domains"/>
    <property type="match status" value="1"/>
</dbReference>
<dbReference type="PANTHER" id="PTHR42760">
    <property type="entry name" value="SHORT-CHAIN DEHYDROGENASES/REDUCTASES FAMILY MEMBER"/>
    <property type="match status" value="1"/>
</dbReference>
<dbReference type="FunFam" id="3.40.50.720:FF:000084">
    <property type="entry name" value="Short-chain dehydrogenase reductase"/>
    <property type="match status" value="1"/>
</dbReference>
<evidence type="ECO:0000256" key="1">
    <source>
        <dbReference type="ARBA" id="ARBA00006484"/>
    </source>
</evidence>
<dbReference type="PRINTS" id="PR00081">
    <property type="entry name" value="GDHRDH"/>
</dbReference>
<name>A0A430FLS7_9BIFI</name>
<dbReference type="GO" id="GO:0048038">
    <property type="term" value="F:quinone binding"/>
    <property type="evidence" value="ECO:0007669"/>
    <property type="project" value="TreeGrafter"/>
</dbReference>
<accession>A0A430FLS7</accession>
<evidence type="ECO:0000313" key="3">
    <source>
        <dbReference type="EMBL" id="RSX53844.1"/>
    </source>
</evidence>
<dbReference type="PANTHER" id="PTHR42760:SF133">
    <property type="entry name" value="3-OXOACYL-[ACYL-CARRIER-PROTEIN] REDUCTASE"/>
    <property type="match status" value="1"/>
</dbReference>
<keyword evidence="2" id="KW-0560">Oxidoreductase</keyword>
<dbReference type="GO" id="GO:0016616">
    <property type="term" value="F:oxidoreductase activity, acting on the CH-OH group of donors, NAD or NADP as acceptor"/>
    <property type="evidence" value="ECO:0007669"/>
    <property type="project" value="TreeGrafter"/>
</dbReference>
<reference evidence="3 4" key="1">
    <citation type="submission" date="2018-09" db="EMBL/GenBank/DDBJ databases">
        <title>Characterization of the phylogenetic diversity of five novel species belonging to the genus Bifidobacterium.</title>
        <authorList>
            <person name="Lugli G.A."/>
            <person name="Duranti S."/>
            <person name="Milani C."/>
        </authorList>
    </citation>
    <scope>NUCLEOTIDE SEQUENCE [LARGE SCALE GENOMIC DNA]</scope>
    <source>
        <strain evidence="3 4">2034B</strain>
    </source>
</reference>
<protein>
    <submittedName>
        <fullName evidence="3">Short-chain dehydrogenase</fullName>
    </submittedName>
</protein>
<dbReference type="InterPro" id="IPR002347">
    <property type="entry name" value="SDR_fam"/>
</dbReference>
<dbReference type="Proteomes" id="UP000287533">
    <property type="component" value="Unassembled WGS sequence"/>
</dbReference>
<dbReference type="RefSeq" id="WP_125979156.1">
    <property type="nucleotide sequence ID" value="NZ_QXGL01000001.1"/>
</dbReference>
<comment type="similarity">
    <text evidence="1">Belongs to the short-chain dehydrogenases/reductases (SDR) family.</text>
</comment>
<dbReference type="PRINTS" id="PR00080">
    <property type="entry name" value="SDRFAMILY"/>
</dbReference>
<keyword evidence="4" id="KW-1185">Reference proteome</keyword>
<dbReference type="EMBL" id="QXGL01000001">
    <property type="protein sequence ID" value="RSX53844.1"/>
    <property type="molecule type" value="Genomic_DNA"/>
</dbReference>
<evidence type="ECO:0000256" key="2">
    <source>
        <dbReference type="ARBA" id="ARBA00023002"/>
    </source>
</evidence>
<proteinExistence type="inferred from homology"/>
<sequence length="262" mass="27813">MTNPNHSALFDLTGEVAVVTGAASGLGADAARAYADAGAAVALLDVNEDGLDAVRAELEAKGASVTAIRTDVSSESEVRDAIAAVTNKLGEISIVFNDAGIFARDSAETFSDDEWDHVFAVNLKSILHTTKYVIDGFKRRGWGKIVNVSSVNAFYVDSDERYVRDSYYSSKAAILGLTRALAARYAKYGVTVNAICPGLFKTGITANNFEEPGFGETYAKINPSGRYGQPGELNGTVLYLSSHASDYVQGQYVIVDGGLSLL</sequence>
<comment type="caution">
    <text evidence="3">The sequence shown here is derived from an EMBL/GenBank/DDBJ whole genome shotgun (WGS) entry which is preliminary data.</text>
</comment>
<gene>
    <name evidence="3" type="ORF">D2E25_0150</name>
</gene>
<dbReference type="InterPro" id="IPR036291">
    <property type="entry name" value="NAD(P)-bd_dom_sf"/>
</dbReference>
<dbReference type="Gene3D" id="3.40.50.720">
    <property type="entry name" value="NAD(P)-binding Rossmann-like Domain"/>
    <property type="match status" value="1"/>
</dbReference>
<dbReference type="Pfam" id="PF13561">
    <property type="entry name" value="adh_short_C2"/>
    <property type="match status" value="1"/>
</dbReference>
<evidence type="ECO:0000313" key="4">
    <source>
        <dbReference type="Proteomes" id="UP000287533"/>
    </source>
</evidence>
<dbReference type="OrthoDB" id="286404at2"/>